<dbReference type="PROSITE" id="PS50943">
    <property type="entry name" value="HTH_CROC1"/>
    <property type="match status" value="1"/>
</dbReference>
<evidence type="ECO:0000259" key="2">
    <source>
        <dbReference type="PROSITE" id="PS50943"/>
    </source>
</evidence>
<comment type="caution">
    <text evidence="3">The sequence shown here is derived from an EMBL/GenBank/DDBJ whole genome shotgun (WGS) entry which is preliminary data.</text>
</comment>
<keyword evidence="4" id="KW-1185">Reference proteome</keyword>
<sequence length="349" mass="40684">MFMKINKVIRKYRKEQNLTQEQIANYLGVTAPAVNKWENGISYPDITLLAPLARFLKTDTDTLLSFHDELTDMEINNIVREISTEITTHGYQASFEKVSNLIKEYPNCDKLILFTAQILNAYLTMQDMENHERYKKQIMAWFETVAFGTEIELADMATASLCQSYIANGDYEESQKLLDNIPPMGFDKRIMQANLYSSQEKYDEAYEIHEKILYQNVNGIISSLMQIIQLMCKQKEYDNAMIYAKASRVVAENFDLGQYIAGSSELMIALEMKNKDESLRLLEDMVTDINKMYCIKNSKLYQHMKFKEECGFSEIKNMINKSLEKDKQLDFIRQEPEFLRIMSKLSVEE</sequence>
<dbReference type="InterPro" id="IPR011990">
    <property type="entry name" value="TPR-like_helical_dom_sf"/>
</dbReference>
<dbReference type="SMART" id="SM00530">
    <property type="entry name" value="HTH_XRE"/>
    <property type="match status" value="1"/>
</dbReference>
<dbReference type="PANTHER" id="PTHR46558:SF11">
    <property type="entry name" value="HTH-TYPE TRANSCRIPTIONAL REGULATOR XRE"/>
    <property type="match status" value="1"/>
</dbReference>
<reference evidence="3 4" key="1">
    <citation type="submission" date="2019-10" db="EMBL/GenBank/DDBJ databases">
        <title>Alkalibaculum tamaniensis sp.nov., a new alkaliphilic acetogen, isolated on methoxylated aromatics from a mud volcano.</title>
        <authorList>
            <person name="Khomyakova M.A."/>
            <person name="Merkel A.Y."/>
            <person name="Bonch-Osmolovskaya E.A."/>
            <person name="Slobodkin A.I."/>
        </authorList>
    </citation>
    <scope>NUCLEOTIDE SEQUENCE [LARGE SCALE GENOMIC DNA]</scope>
    <source>
        <strain evidence="3 4">M08DMB</strain>
    </source>
</reference>
<dbReference type="InterPro" id="IPR001387">
    <property type="entry name" value="Cro/C1-type_HTH"/>
</dbReference>
<dbReference type="Gene3D" id="1.25.40.10">
    <property type="entry name" value="Tetratricopeptide repeat domain"/>
    <property type="match status" value="1"/>
</dbReference>
<evidence type="ECO:0000256" key="1">
    <source>
        <dbReference type="ARBA" id="ARBA00023125"/>
    </source>
</evidence>
<keyword evidence="1" id="KW-0238">DNA-binding</keyword>
<dbReference type="InterPro" id="IPR010982">
    <property type="entry name" value="Lambda_DNA-bd_dom_sf"/>
</dbReference>
<dbReference type="PANTHER" id="PTHR46558">
    <property type="entry name" value="TRACRIPTIONAL REGULATORY PROTEIN-RELATED-RELATED"/>
    <property type="match status" value="1"/>
</dbReference>
<proteinExistence type="predicted"/>
<evidence type="ECO:0000313" key="4">
    <source>
        <dbReference type="Proteomes" id="UP000440004"/>
    </source>
</evidence>
<dbReference type="EMBL" id="WHNX01000001">
    <property type="protein sequence ID" value="MPW24335.1"/>
    <property type="molecule type" value="Genomic_DNA"/>
</dbReference>
<name>A0A6A7K4N5_9FIRM</name>
<dbReference type="SUPFAM" id="SSF48452">
    <property type="entry name" value="TPR-like"/>
    <property type="match status" value="1"/>
</dbReference>
<evidence type="ECO:0000313" key="3">
    <source>
        <dbReference type="EMBL" id="MPW24335.1"/>
    </source>
</evidence>
<dbReference type="Proteomes" id="UP000440004">
    <property type="component" value="Unassembled WGS sequence"/>
</dbReference>
<dbReference type="GO" id="GO:0003677">
    <property type="term" value="F:DNA binding"/>
    <property type="evidence" value="ECO:0007669"/>
    <property type="project" value="UniProtKB-KW"/>
</dbReference>
<dbReference type="SUPFAM" id="SSF47413">
    <property type="entry name" value="lambda repressor-like DNA-binding domains"/>
    <property type="match status" value="1"/>
</dbReference>
<accession>A0A6A7K4N5</accession>
<dbReference type="Gene3D" id="1.10.260.40">
    <property type="entry name" value="lambda repressor-like DNA-binding domains"/>
    <property type="match status" value="1"/>
</dbReference>
<dbReference type="CDD" id="cd00093">
    <property type="entry name" value="HTH_XRE"/>
    <property type="match status" value="1"/>
</dbReference>
<dbReference type="Pfam" id="PF01381">
    <property type="entry name" value="HTH_3"/>
    <property type="match status" value="1"/>
</dbReference>
<organism evidence="3 4">
    <name type="scientific">Alkalibaculum sporogenes</name>
    <dbReference type="NCBI Taxonomy" id="2655001"/>
    <lineage>
        <taxon>Bacteria</taxon>
        <taxon>Bacillati</taxon>
        <taxon>Bacillota</taxon>
        <taxon>Clostridia</taxon>
        <taxon>Eubacteriales</taxon>
        <taxon>Eubacteriaceae</taxon>
        <taxon>Alkalibaculum</taxon>
    </lineage>
</organism>
<protein>
    <submittedName>
        <fullName evidence="3">Helix-turn-helix domain-containing protein</fullName>
    </submittedName>
</protein>
<feature type="domain" description="HTH cro/C1-type" evidence="2">
    <location>
        <begin position="9"/>
        <end position="63"/>
    </location>
</feature>
<gene>
    <name evidence="3" type="ORF">GC105_00820</name>
</gene>
<dbReference type="AlphaFoldDB" id="A0A6A7K4N5"/>